<evidence type="ECO:0000259" key="8">
    <source>
        <dbReference type="Pfam" id="PF11967"/>
    </source>
</evidence>
<evidence type="ECO:0000256" key="2">
    <source>
        <dbReference type="ARBA" id="ARBA00021310"/>
    </source>
</evidence>
<dbReference type="InterPro" id="IPR022572">
    <property type="entry name" value="DNA_rep/recomb_RecO_N"/>
</dbReference>
<evidence type="ECO:0000256" key="7">
    <source>
        <dbReference type="HAMAP-Rule" id="MF_00201"/>
    </source>
</evidence>
<accession>A0A1H2T5Q5</accession>
<keyword evidence="10" id="KW-1185">Reference proteome</keyword>
<dbReference type="SUPFAM" id="SSF57863">
    <property type="entry name" value="ArfGap/RecO-like zinc finger"/>
    <property type="match status" value="1"/>
</dbReference>
<dbReference type="SUPFAM" id="SSF50249">
    <property type="entry name" value="Nucleic acid-binding proteins"/>
    <property type="match status" value="1"/>
</dbReference>
<comment type="function">
    <text evidence="7">Involved in DNA repair and RecF pathway recombination.</text>
</comment>
<dbReference type="STRING" id="356660.SAMN05444336_101892"/>
<organism evidence="9 10">
    <name type="scientific">Albimonas donghaensis</name>
    <dbReference type="NCBI Taxonomy" id="356660"/>
    <lineage>
        <taxon>Bacteria</taxon>
        <taxon>Pseudomonadati</taxon>
        <taxon>Pseudomonadota</taxon>
        <taxon>Alphaproteobacteria</taxon>
        <taxon>Rhodobacterales</taxon>
        <taxon>Paracoccaceae</taxon>
        <taxon>Albimonas</taxon>
    </lineage>
</organism>
<dbReference type="Gene3D" id="2.40.50.140">
    <property type="entry name" value="Nucleic acid-binding proteins"/>
    <property type="match status" value="1"/>
</dbReference>
<dbReference type="PANTHER" id="PTHR33991">
    <property type="entry name" value="DNA REPAIR PROTEIN RECO"/>
    <property type="match status" value="1"/>
</dbReference>
<evidence type="ECO:0000256" key="5">
    <source>
        <dbReference type="ARBA" id="ARBA00023204"/>
    </source>
</evidence>
<dbReference type="AlphaFoldDB" id="A0A1H2T5Q5"/>
<dbReference type="Gene3D" id="1.20.1440.120">
    <property type="entry name" value="Recombination protein O, C-terminal domain"/>
    <property type="match status" value="1"/>
</dbReference>
<dbReference type="RefSeq" id="WP_092679887.1">
    <property type="nucleotide sequence ID" value="NZ_FNMZ01000001.1"/>
</dbReference>
<dbReference type="GO" id="GO:0006310">
    <property type="term" value="P:DNA recombination"/>
    <property type="evidence" value="ECO:0007669"/>
    <property type="project" value="UniProtKB-UniRule"/>
</dbReference>
<dbReference type="InterPro" id="IPR003717">
    <property type="entry name" value="RecO"/>
</dbReference>
<dbReference type="InterPro" id="IPR042242">
    <property type="entry name" value="RecO_C"/>
</dbReference>
<protein>
    <recommendedName>
        <fullName evidence="2 7">DNA repair protein RecO</fullName>
    </recommendedName>
    <alternativeName>
        <fullName evidence="6 7">Recombination protein O</fullName>
    </alternativeName>
</protein>
<dbReference type="GO" id="GO:0006302">
    <property type="term" value="P:double-strand break repair"/>
    <property type="evidence" value="ECO:0007669"/>
    <property type="project" value="TreeGrafter"/>
</dbReference>
<keyword evidence="4 7" id="KW-0233">DNA recombination</keyword>
<gene>
    <name evidence="7" type="primary">recO</name>
    <name evidence="9" type="ORF">SAMN05444336_101892</name>
</gene>
<dbReference type="Pfam" id="PF11967">
    <property type="entry name" value="RecO_N"/>
    <property type="match status" value="1"/>
</dbReference>
<keyword evidence="5 7" id="KW-0234">DNA repair</keyword>
<dbReference type="InterPro" id="IPR012340">
    <property type="entry name" value="NA-bd_OB-fold"/>
</dbReference>
<comment type="similarity">
    <text evidence="1 7">Belongs to the RecO family.</text>
</comment>
<dbReference type="Proteomes" id="UP000199118">
    <property type="component" value="Unassembled WGS sequence"/>
</dbReference>
<evidence type="ECO:0000256" key="3">
    <source>
        <dbReference type="ARBA" id="ARBA00022763"/>
    </source>
</evidence>
<feature type="domain" description="DNA replication/recombination mediator RecO N-terminal" evidence="8">
    <location>
        <begin position="1"/>
        <end position="69"/>
    </location>
</feature>
<keyword evidence="3 7" id="KW-0227">DNA damage</keyword>
<dbReference type="OrthoDB" id="9804792at2"/>
<evidence type="ECO:0000256" key="6">
    <source>
        <dbReference type="ARBA" id="ARBA00033409"/>
    </source>
</evidence>
<dbReference type="InterPro" id="IPR037278">
    <property type="entry name" value="ARFGAP/RecO"/>
</dbReference>
<dbReference type="Pfam" id="PF02565">
    <property type="entry name" value="RecO_C"/>
    <property type="match status" value="1"/>
</dbReference>
<dbReference type="GO" id="GO:0043590">
    <property type="term" value="C:bacterial nucleoid"/>
    <property type="evidence" value="ECO:0007669"/>
    <property type="project" value="TreeGrafter"/>
</dbReference>
<dbReference type="EMBL" id="FNMZ01000001">
    <property type="protein sequence ID" value="SDW39107.1"/>
    <property type="molecule type" value="Genomic_DNA"/>
</dbReference>
<reference evidence="9 10" key="1">
    <citation type="submission" date="2016-10" db="EMBL/GenBank/DDBJ databases">
        <authorList>
            <person name="de Groot N.N."/>
        </authorList>
    </citation>
    <scope>NUCLEOTIDE SEQUENCE [LARGE SCALE GENOMIC DNA]</scope>
    <source>
        <strain evidence="9 10">DSM 17890</strain>
    </source>
</reference>
<dbReference type="PANTHER" id="PTHR33991:SF1">
    <property type="entry name" value="DNA REPAIR PROTEIN RECO"/>
    <property type="match status" value="1"/>
</dbReference>
<sequence length="238" mass="25400">MEWRDEGLLLSVRRHGEGAAILDIFTAGHGRHSGVAPGGGSRRMAPVMQPGAQLSVEWKARLESHMGAWRPEPIRSRSAAIMSDRRALAAIGSIGALLAFLPEREPHPALYARTVTLADALGTDPDWPALYALWELALLDELGFGLDLSECAATGGREDLVWISPRSGRAVSGEAGAPYADRLIPLPGLFLGRAETAPEDIAAALRATGHFLRHHAAPAFGRDGPPEARERLAALFGT</sequence>
<evidence type="ECO:0000313" key="9">
    <source>
        <dbReference type="EMBL" id="SDW39107.1"/>
    </source>
</evidence>
<proteinExistence type="inferred from homology"/>
<name>A0A1H2T5Q5_9RHOB</name>
<evidence type="ECO:0000256" key="1">
    <source>
        <dbReference type="ARBA" id="ARBA00007452"/>
    </source>
</evidence>
<dbReference type="HAMAP" id="MF_00201">
    <property type="entry name" value="RecO"/>
    <property type="match status" value="1"/>
</dbReference>
<evidence type="ECO:0000313" key="10">
    <source>
        <dbReference type="Proteomes" id="UP000199118"/>
    </source>
</evidence>
<dbReference type="NCBIfam" id="TIGR00613">
    <property type="entry name" value="reco"/>
    <property type="match status" value="1"/>
</dbReference>
<evidence type="ECO:0000256" key="4">
    <source>
        <dbReference type="ARBA" id="ARBA00023172"/>
    </source>
</evidence>